<dbReference type="Pfam" id="PF25967">
    <property type="entry name" value="RND-MFP_C"/>
    <property type="match status" value="1"/>
</dbReference>
<evidence type="ECO:0000259" key="6">
    <source>
        <dbReference type="Pfam" id="PF25917"/>
    </source>
</evidence>
<comment type="caution">
    <text evidence="8">The sequence shown here is derived from an EMBL/GenBank/DDBJ whole genome shotgun (WGS) entry which is preliminary data.</text>
</comment>
<reference evidence="8 9" key="1">
    <citation type="journal article" date="2015" name="Antonie Van Leeuwenhoek">
        <title>Lampropedia puyangensis sp. nov., isolated from symptomatic bark of Populus ? euramericana canker and emended description of Lampropedia hyalina (Ehrenberg 1832) Lee et al. 2004.</title>
        <authorList>
            <person name="Li Y."/>
            <person name="Wang T."/>
            <person name="Piao C.G."/>
            <person name="Wang L.F."/>
            <person name="Tian G.Z."/>
            <person name="Zhu T.H."/>
            <person name="Guo M.W."/>
        </authorList>
    </citation>
    <scope>NUCLEOTIDE SEQUENCE [LARGE SCALE GENOMIC DNA]</scope>
    <source>
        <strain evidence="8 9">2-bin</strain>
    </source>
</reference>
<dbReference type="EMBL" id="STFG01000001">
    <property type="protein sequence ID" value="THU05515.1"/>
    <property type="molecule type" value="Genomic_DNA"/>
</dbReference>
<dbReference type="GO" id="GO:1990281">
    <property type="term" value="C:efflux pump complex"/>
    <property type="evidence" value="ECO:0007669"/>
    <property type="project" value="TreeGrafter"/>
</dbReference>
<dbReference type="GO" id="GO:1990195">
    <property type="term" value="C:macrolide transmembrane transporter complex"/>
    <property type="evidence" value="ECO:0007669"/>
    <property type="project" value="InterPro"/>
</dbReference>
<keyword evidence="4 5" id="KW-0175">Coiled coil</keyword>
<sequence>MGGLSLWWLAPAIGLAVGAASFLWQQKNPPSPTWLSAPVVRGNIEATVAAVGTLQPLQSVEVGAQVSGQIMRLLVSAGDTVEQGQLLAEIDASVIEATVEAGRAEIKALQAQLADARAQRLLTQSKLERQQLLHNSQATPREAMEEATANHASAVAKIDQLQAQIQQLKARLRADEAQLGYTRIVAPIAGTVTSVDAKLGQTLNATYQTPTVLRLADLSRMQVWTQVSEADIGRVRSGQTAWFTTLGSMGEAAPRQWHGRVKQVLPAPPVKAGQEDAAAAANTQAVQYTVLFDVANDDGALMPQMTAQVVFVTASAQDVLLAPLGGLQTAAGQSQRYEARVLDSNQQVQTRTVRIGKQDRLAAEVLDGLREGENLITGEVPAPPPTGWLQW</sequence>
<name>A0A4S8FFC0_9BURK</name>
<protein>
    <submittedName>
        <fullName evidence="8">Efflux RND transporter periplasmic adaptor subunit</fullName>
    </submittedName>
</protein>
<gene>
    <name evidence="8" type="ORF">E9531_00485</name>
</gene>
<dbReference type="NCBIfam" id="TIGR01730">
    <property type="entry name" value="RND_mfp"/>
    <property type="match status" value="1"/>
</dbReference>
<dbReference type="Gene3D" id="2.40.50.100">
    <property type="match status" value="1"/>
</dbReference>
<evidence type="ECO:0000256" key="4">
    <source>
        <dbReference type="ARBA" id="ARBA00023054"/>
    </source>
</evidence>
<feature type="domain" description="Multidrug resistance protein MdtA-like C-terminal permuted SH3" evidence="7">
    <location>
        <begin position="318"/>
        <end position="379"/>
    </location>
</feature>
<dbReference type="Gene3D" id="2.40.30.170">
    <property type="match status" value="1"/>
</dbReference>
<organism evidence="8 9">
    <name type="scientific">Lampropedia puyangensis</name>
    <dbReference type="NCBI Taxonomy" id="1330072"/>
    <lineage>
        <taxon>Bacteria</taxon>
        <taxon>Pseudomonadati</taxon>
        <taxon>Pseudomonadota</taxon>
        <taxon>Betaproteobacteria</taxon>
        <taxon>Burkholderiales</taxon>
        <taxon>Comamonadaceae</taxon>
        <taxon>Lampropedia</taxon>
    </lineage>
</organism>
<evidence type="ECO:0000256" key="1">
    <source>
        <dbReference type="ARBA" id="ARBA00004196"/>
    </source>
</evidence>
<dbReference type="GO" id="GO:0030313">
    <property type="term" value="C:cell envelope"/>
    <property type="evidence" value="ECO:0007669"/>
    <property type="project" value="UniProtKB-SubCell"/>
</dbReference>
<dbReference type="Gene3D" id="6.20.50.140">
    <property type="match status" value="1"/>
</dbReference>
<dbReference type="OrthoDB" id="9784484at2"/>
<evidence type="ECO:0000256" key="2">
    <source>
        <dbReference type="ARBA" id="ARBA00009477"/>
    </source>
</evidence>
<dbReference type="InterPro" id="IPR006143">
    <property type="entry name" value="RND_pump_MFP"/>
</dbReference>
<dbReference type="Gene3D" id="6.10.140.1990">
    <property type="match status" value="1"/>
</dbReference>
<dbReference type="PANTHER" id="PTHR30469:SF33">
    <property type="entry name" value="SLR1207 PROTEIN"/>
    <property type="match status" value="1"/>
</dbReference>
<dbReference type="Pfam" id="PF25917">
    <property type="entry name" value="BSH_RND"/>
    <property type="match status" value="1"/>
</dbReference>
<dbReference type="AlphaFoldDB" id="A0A4S8FFC0"/>
<dbReference type="PANTHER" id="PTHR30469">
    <property type="entry name" value="MULTIDRUG RESISTANCE PROTEIN MDTA"/>
    <property type="match status" value="1"/>
</dbReference>
<evidence type="ECO:0000313" key="8">
    <source>
        <dbReference type="EMBL" id="THU05515.1"/>
    </source>
</evidence>
<dbReference type="SUPFAM" id="SSF111369">
    <property type="entry name" value="HlyD-like secretion proteins"/>
    <property type="match status" value="1"/>
</dbReference>
<dbReference type="RefSeq" id="WP_136572224.1">
    <property type="nucleotide sequence ID" value="NZ_STFG01000001.1"/>
</dbReference>
<evidence type="ECO:0000259" key="7">
    <source>
        <dbReference type="Pfam" id="PF25967"/>
    </source>
</evidence>
<feature type="domain" description="Multidrug resistance protein MdtA-like barrel-sandwich hybrid" evidence="6">
    <location>
        <begin position="59"/>
        <end position="213"/>
    </location>
</feature>
<comment type="subcellular location">
    <subcellularLocation>
        <location evidence="1">Cell envelope</location>
    </subcellularLocation>
</comment>
<evidence type="ECO:0000256" key="5">
    <source>
        <dbReference type="SAM" id="Coils"/>
    </source>
</evidence>
<dbReference type="GO" id="GO:0019898">
    <property type="term" value="C:extrinsic component of membrane"/>
    <property type="evidence" value="ECO:0007669"/>
    <property type="project" value="InterPro"/>
</dbReference>
<keyword evidence="3" id="KW-0813">Transport</keyword>
<dbReference type="InterPro" id="IPR058625">
    <property type="entry name" value="MdtA-like_BSH"/>
</dbReference>
<evidence type="ECO:0000313" key="9">
    <source>
        <dbReference type="Proteomes" id="UP000308917"/>
    </source>
</evidence>
<dbReference type="GO" id="GO:0015562">
    <property type="term" value="F:efflux transmembrane transporter activity"/>
    <property type="evidence" value="ECO:0007669"/>
    <property type="project" value="TreeGrafter"/>
</dbReference>
<feature type="coiled-coil region" evidence="5">
    <location>
        <begin position="99"/>
        <end position="178"/>
    </location>
</feature>
<proteinExistence type="inferred from homology"/>
<dbReference type="InterPro" id="IPR058627">
    <property type="entry name" value="MdtA-like_C"/>
</dbReference>
<evidence type="ECO:0000256" key="3">
    <source>
        <dbReference type="ARBA" id="ARBA00022448"/>
    </source>
</evidence>
<accession>A0A4S8FFC0</accession>
<dbReference type="GO" id="GO:1990961">
    <property type="term" value="P:xenobiotic detoxification by transmembrane export across the plasma membrane"/>
    <property type="evidence" value="ECO:0007669"/>
    <property type="project" value="InterPro"/>
</dbReference>
<comment type="similarity">
    <text evidence="2">Belongs to the membrane fusion protein (MFP) (TC 8.A.1) family.</text>
</comment>
<dbReference type="Proteomes" id="UP000308917">
    <property type="component" value="Unassembled WGS sequence"/>
</dbReference>
<keyword evidence="9" id="KW-1185">Reference proteome</keyword>
<dbReference type="InterPro" id="IPR030190">
    <property type="entry name" value="MacA_alpha-hairpin_sf"/>
</dbReference>